<organism evidence="1 2">
    <name type="scientific">Hyalomma asiaticum</name>
    <name type="common">Tick</name>
    <dbReference type="NCBI Taxonomy" id="266040"/>
    <lineage>
        <taxon>Eukaryota</taxon>
        <taxon>Metazoa</taxon>
        <taxon>Ecdysozoa</taxon>
        <taxon>Arthropoda</taxon>
        <taxon>Chelicerata</taxon>
        <taxon>Arachnida</taxon>
        <taxon>Acari</taxon>
        <taxon>Parasitiformes</taxon>
        <taxon>Ixodida</taxon>
        <taxon>Ixodoidea</taxon>
        <taxon>Ixodidae</taxon>
        <taxon>Hyalomminae</taxon>
        <taxon>Hyalomma</taxon>
    </lineage>
</organism>
<keyword evidence="2" id="KW-1185">Reference proteome</keyword>
<comment type="caution">
    <text evidence="1">The sequence shown here is derived from an EMBL/GenBank/DDBJ whole genome shotgun (WGS) entry which is preliminary data.</text>
</comment>
<dbReference type="EMBL" id="CM023490">
    <property type="protein sequence ID" value="KAH6943551.1"/>
    <property type="molecule type" value="Genomic_DNA"/>
</dbReference>
<protein>
    <submittedName>
        <fullName evidence="1">Uncharacterized protein</fullName>
    </submittedName>
</protein>
<reference evidence="1" key="1">
    <citation type="submission" date="2020-05" db="EMBL/GenBank/DDBJ databases">
        <title>Large-scale comparative analyses of tick genomes elucidate their genetic diversity and vector capacities.</title>
        <authorList>
            <person name="Jia N."/>
            <person name="Wang J."/>
            <person name="Shi W."/>
            <person name="Du L."/>
            <person name="Sun Y."/>
            <person name="Zhan W."/>
            <person name="Jiang J."/>
            <person name="Wang Q."/>
            <person name="Zhang B."/>
            <person name="Ji P."/>
            <person name="Sakyi L.B."/>
            <person name="Cui X."/>
            <person name="Yuan T."/>
            <person name="Jiang B."/>
            <person name="Yang W."/>
            <person name="Lam T.T.-Y."/>
            <person name="Chang Q."/>
            <person name="Ding S."/>
            <person name="Wang X."/>
            <person name="Zhu J."/>
            <person name="Ruan X."/>
            <person name="Zhao L."/>
            <person name="Wei J."/>
            <person name="Que T."/>
            <person name="Du C."/>
            <person name="Cheng J."/>
            <person name="Dai P."/>
            <person name="Han X."/>
            <person name="Huang E."/>
            <person name="Gao Y."/>
            <person name="Liu J."/>
            <person name="Shao H."/>
            <person name="Ye R."/>
            <person name="Li L."/>
            <person name="Wei W."/>
            <person name="Wang X."/>
            <person name="Wang C."/>
            <person name="Yang T."/>
            <person name="Huo Q."/>
            <person name="Li W."/>
            <person name="Guo W."/>
            <person name="Chen H."/>
            <person name="Zhou L."/>
            <person name="Ni X."/>
            <person name="Tian J."/>
            <person name="Zhou Y."/>
            <person name="Sheng Y."/>
            <person name="Liu T."/>
            <person name="Pan Y."/>
            <person name="Xia L."/>
            <person name="Li J."/>
            <person name="Zhao F."/>
            <person name="Cao W."/>
        </authorList>
    </citation>
    <scope>NUCLEOTIDE SEQUENCE</scope>
    <source>
        <strain evidence="1">Hyas-2018</strain>
    </source>
</reference>
<gene>
    <name evidence="1" type="ORF">HPB50_024324</name>
</gene>
<evidence type="ECO:0000313" key="2">
    <source>
        <dbReference type="Proteomes" id="UP000821845"/>
    </source>
</evidence>
<evidence type="ECO:0000313" key="1">
    <source>
        <dbReference type="EMBL" id="KAH6943551.1"/>
    </source>
</evidence>
<dbReference type="Proteomes" id="UP000821845">
    <property type="component" value="Chromosome 10"/>
</dbReference>
<proteinExistence type="predicted"/>
<sequence>MFARLPQRRLHLALVCLGAVAILFLTQEVLRRYHEYQKFYRFQDYASRVDGLRKEMSMLEASARQLENRTAEVKLDLLIGRKRPRYKDTSRLAVH</sequence>
<accession>A0ACB7TBQ8</accession>
<name>A0ACB7TBQ8_HYAAI</name>